<organism evidence="4">
    <name type="scientific">Anthurium amnicola</name>
    <dbReference type="NCBI Taxonomy" id="1678845"/>
    <lineage>
        <taxon>Eukaryota</taxon>
        <taxon>Viridiplantae</taxon>
        <taxon>Streptophyta</taxon>
        <taxon>Embryophyta</taxon>
        <taxon>Tracheophyta</taxon>
        <taxon>Spermatophyta</taxon>
        <taxon>Magnoliopsida</taxon>
        <taxon>Liliopsida</taxon>
        <taxon>Araceae</taxon>
        <taxon>Pothoideae</taxon>
        <taxon>Potheae</taxon>
        <taxon>Anthurium</taxon>
    </lineage>
</organism>
<evidence type="ECO:0000313" key="4">
    <source>
        <dbReference type="EMBL" id="JAT67835.1"/>
    </source>
</evidence>
<evidence type="ECO:0000259" key="2">
    <source>
        <dbReference type="Pfam" id="PF12552"/>
    </source>
</evidence>
<evidence type="ECO:0000259" key="3">
    <source>
        <dbReference type="Pfam" id="PF14309"/>
    </source>
</evidence>
<protein>
    <submittedName>
        <fullName evidence="4">Vitellogenin-A2</fullName>
    </submittedName>
</protein>
<feature type="region of interest" description="Disordered" evidence="1">
    <location>
        <begin position="669"/>
        <end position="691"/>
    </location>
</feature>
<dbReference type="PANTHER" id="PTHR47071:SF9">
    <property type="entry name" value="TRM32-LIKE PROTEIN (DUF3741)"/>
    <property type="match status" value="1"/>
</dbReference>
<feature type="compositionally biased region" description="Polar residues" evidence="1">
    <location>
        <begin position="471"/>
        <end position="480"/>
    </location>
</feature>
<name>A0A1D1ZM77_9ARAE</name>
<dbReference type="Pfam" id="PF14309">
    <property type="entry name" value="DUF4378"/>
    <property type="match status" value="1"/>
</dbReference>
<dbReference type="InterPro" id="IPR025486">
    <property type="entry name" value="DUF4378"/>
</dbReference>
<proteinExistence type="predicted"/>
<feature type="region of interest" description="Disordered" evidence="1">
    <location>
        <begin position="442"/>
        <end position="480"/>
    </location>
</feature>
<feature type="domain" description="DUF3741" evidence="2">
    <location>
        <begin position="243"/>
        <end position="279"/>
    </location>
</feature>
<feature type="region of interest" description="Disordered" evidence="1">
    <location>
        <begin position="163"/>
        <end position="183"/>
    </location>
</feature>
<dbReference type="InterPro" id="IPR044257">
    <property type="entry name" value="TRM32-like"/>
</dbReference>
<accession>A0A1D1ZM77</accession>
<feature type="compositionally biased region" description="Basic and acidic residues" evidence="1">
    <location>
        <begin position="442"/>
        <end position="458"/>
    </location>
</feature>
<dbReference type="PANTHER" id="PTHR47071">
    <property type="entry name" value="PROTEIN TRM32"/>
    <property type="match status" value="1"/>
</dbReference>
<dbReference type="EMBL" id="GDJX01000101">
    <property type="protein sequence ID" value="JAT67835.1"/>
    <property type="molecule type" value="Transcribed_RNA"/>
</dbReference>
<dbReference type="Pfam" id="PF12552">
    <property type="entry name" value="DUF3741"/>
    <property type="match status" value="1"/>
</dbReference>
<dbReference type="InterPro" id="IPR022212">
    <property type="entry name" value="DUF3741"/>
</dbReference>
<dbReference type="AlphaFoldDB" id="A0A1D1ZM77"/>
<feature type="domain" description="DUF4378" evidence="3">
    <location>
        <begin position="722"/>
        <end position="881"/>
    </location>
</feature>
<sequence length="897" mass="101242">MAKQVQKNRSKLAEEGVIPGCLWGFFHSFDVHQRLRLRRILGERRGAHGRHATGIKVPKTKMDVTLAGDEHDLAEADANISSQVEGRIDSVDKASGKTQMRALIAQEMSKQKNMPKQKGQKRKVTPFATRLLRTISIHHMECNDYVRPDEMPDGGQVQEEQLLPHNSNSSPRNGHMLPSPNATDEFNKVKQCEVCGTLSGPASYVGHKKLDVLGYQLLEKQALLREKLREAKKSLLEQQKGDKELQGDAALQHSQDLLEALELFNAEEELFLKILPEPGTTMANYFQGQEDSRSGIVLTKSSSFPGARFSPRSCSLLKPRDETVPIKMMEGKSENEDLQSLANVDFTKSDGTQVAVNSLTSVPCIHGIYETASISEFPSSSVHVEESQRDNGTTAYGFKVIKQRIKDIIKENRKESHRISMDRFLHKIPYGCRASHDIKDEKSCHWEGPDSDRCDGDSSRNSFGSDGAGSTYRNSIRQMRRSQSLTDSLEKYASLLESSFSREPRRQMSERLKLVREETSFQATKPLRTFGRLFSLPEFESDSLGKDDQSEVTCDLHSRSTSLDLSQGHNSVGINGSNEQKLSDILDYGHPDRGVLDYEIFAVSDVLTAESTASTSLNDRVIVTYMEGSNTPAKPSSISVFDSEEDPLSTPELSVIRAETELKANQIHFEEEDHSDNPPQQSDVNDTTKETDVSDINEVQIPAMQLDLDALHFQVDKKHEVEFHYVRDMLKTYLFNGHELSERWRSPDKQLNPLVPGEVECSTEELESNNRYSEINLDHALLHDLTNEVLLDIFESSYGHYPWLPQFGSHVRPIPVGYHILEEVWTNVSWHLKSQPHANPTLEYVVDRDFKKNDGWMNISYDMEDVGLDLEALLLHDLLDEAILEFLDSDSHQCPTS</sequence>
<evidence type="ECO:0000256" key="1">
    <source>
        <dbReference type="SAM" id="MobiDB-lite"/>
    </source>
</evidence>
<reference evidence="4" key="1">
    <citation type="submission" date="2015-07" db="EMBL/GenBank/DDBJ databases">
        <title>Transcriptome Assembly of Anthurium amnicola.</title>
        <authorList>
            <person name="Suzuki J."/>
        </authorList>
    </citation>
    <scope>NUCLEOTIDE SEQUENCE</scope>
</reference>
<gene>
    <name evidence="4" type="primary">VITA2</name>
    <name evidence="4" type="ORF">g.90182</name>
</gene>